<keyword evidence="4 8" id="KW-0812">Transmembrane</keyword>
<feature type="transmembrane region" description="Helical" evidence="8">
    <location>
        <begin position="227"/>
        <end position="249"/>
    </location>
</feature>
<evidence type="ECO:0000256" key="5">
    <source>
        <dbReference type="ARBA" id="ARBA00022989"/>
    </source>
</evidence>
<dbReference type="AlphaFoldDB" id="F0SHI3"/>
<reference evidence="10" key="1">
    <citation type="submission" date="2011-02" db="EMBL/GenBank/DDBJ databases">
        <title>The complete genome of Planctomyces brasiliensis DSM 5305.</title>
        <authorList>
            <person name="Lucas S."/>
            <person name="Copeland A."/>
            <person name="Lapidus A."/>
            <person name="Bruce D."/>
            <person name="Goodwin L."/>
            <person name="Pitluck S."/>
            <person name="Kyrpides N."/>
            <person name="Mavromatis K."/>
            <person name="Pagani I."/>
            <person name="Ivanova N."/>
            <person name="Ovchinnikova G."/>
            <person name="Lu M."/>
            <person name="Detter J.C."/>
            <person name="Han C."/>
            <person name="Land M."/>
            <person name="Hauser L."/>
            <person name="Markowitz V."/>
            <person name="Cheng J.-F."/>
            <person name="Hugenholtz P."/>
            <person name="Woyke T."/>
            <person name="Wu D."/>
            <person name="Tindall B."/>
            <person name="Pomrenke H.G."/>
            <person name="Brambilla E."/>
            <person name="Klenk H.-P."/>
            <person name="Eisen J.A."/>
        </authorList>
    </citation>
    <scope>NUCLEOTIDE SEQUENCE [LARGE SCALE GENOMIC DNA]</scope>
    <source>
        <strain evidence="10">ATCC 49424 / DSM 5305 / JCM 21570 / NBRC 103401 / IFAM 1448</strain>
    </source>
</reference>
<dbReference type="InterPro" id="IPR005524">
    <property type="entry name" value="DUF318"/>
</dbReference>
<sequence>MLILQSIALKLLDVLAESGPYILLGFAIAGVLHVLLPESVFSRVFGREGIKPLLRAIGLGSLIPICSCGVVPIGIGAYRGGAATGTVLAFMTAAPTLSPASVLLSLKLLGVSLTVWQVIMVAVGAFALGLLGNRLFVGLVKPKTETAPASKQPESELVTLEPMSCCAHHESEPVSLEPVSRKTEQPLDSCCESDSGGGAPAQKSSNKIYEMFRWTFADFGPSVSLDMLVGLIFAATVLTLVPSETIVLLTGSKTIWSLLLVVVVALPVYTCSMAALPVVFSFLAAGMSPGAAIAFIIAGPATNFGEMNAIRAQIGWRQSLYYFVSLVTVAVASGFLLDNVIQPPLPATVENAPHMHHHAAAYGWLQWVSIAVMAGMMLLEISRRIARFLPTSGPAAPKDCCNSKETSAPRETVMLEK</sequence>
<accession>F0SHI3</accession>
<dbReference type="OrthoDB" id="9810876at2"/>
<evidence type="ECO:0000256" key="4">
    <source>
        <dbReference type="ARBA" id="ARBA00022692"/>
    </source>
</evidence>
<dbReference type="eggNOG" id="COG0701">
    <property type="taxonomic scope" value="Bacteria"/>
</dbReference>
<dbReference type="InterPro" id="IPR052923">
    <property type="entry name" value="UPF0718"/>
</dbReference>
<protein>
    <recommendedName>
        <fullName evidence="11">Permease</fullName>
    </recommendedName>
</protein>
<name>F0SHI3_RUBBR</name>
<dbReference type="EMBL" id="CP002546">
    <property type="protein sequence ID" value="ADY58421.1"/>
    <property type="molecule type" value="Genomic_DNA"/>
</dbReference>
<feature type="transmembrane region" description="Helical" evidence="8">
    <location>
        <begin position="361"/>
        <end position="379"/>
    </location>
</feature>
<feature type="transmembrane region" description="Helical" evidence="8">
    <location>
        <begin position="282"/>
        <end position="299"/>
    </location>
</feature>
<keyword evidence="6 8" id="KW-0472">Membrane</keyword>
<dbReference type="Proteomes" id="UP000006860">
    <property type="component" value="Chromosome"/>
</dbReference>
<evidence type="ECO:0000256" key="8">
    <source>
        <dbReference type="SAM" id="Phobius"/>
    </source>
</evidence>
<organism evidence="9 10">
    <name type="scientific">Rubinisphaera brasiliensis (strain ATCC 49424 / DSM 5305 / JCM 21570 / IAM 15109 / NBRC 103401 / IFAM 1448)</name>
    <name type="common">Planctomyces brasiliensis</name>
    <dbReference type="NCBI Taxonomy" id="756272"/>
    <lineage>
        <taxon>Bacteria</taxon>
        <taxon>Pseudomonadati</taxon>
        <taxon>Planctomycetota</taxon>
        <taxon>Planctomycetia</taxon>
        <taxon>Planctomycetales</taxon>
        <taxon>Planctomycetaceae</taxon>
        <taxon>Rubinisphaera</taxon>
    </lineage>
</organism>
<keyword evidence="10" id="KW-1185">Reference proteome</keyword>
<dbReference type="RefSeq" id="WP_013627161.1">
    <property type="nucleotide sequence ID" value="NC_015174.1"/>
</dbReference>
<feature type="transmembrane region" description="Helical" evidence="8">
    <location>
        <begin position="53"/>
        <end position="75"/>
    </location>
</feature>
<dbReference type="Pfam" id="PF03773">
    <property type="entry name" value="ArsP_1"/>
    <property type="match status" value="1"/>
</dbReference>
<feature type="transmembrane region" description="Helical" evidence="8">
    <location>
        <begin position="320"/>
        <end position="341"/>
    </location>
</feature>
<evidence type="ECO:0000313" key="10">
    <source>
        <dbReference type="Proteomes" id="UP000006860"/>
    </source>
</evidence>
<evidence type="ECO:0000313" key="9">
    <source>
        <dbReference type="EMBL" id="ADY58421.1"/>
    </source>
</evidence>
<dbReference type="PANTHER" id="PTHR34184">
    <property type="entry name" value="UPF0718 PROTEIN YCGR"/>
    <property type="match status" value="1"/>
</dbReference>
<evidence type="ECO:0008006" key="11">
    <source>
        <dbReference type="Google" id="ProtNLM"/>
    </source>
</evidence>
<comment type="similarity">
    <text evidence="2">Belongs to the UPF0718 family.</text>
</comment>
<dbReference type="PANTHER" id="PTHR34184:SF4">
    <property type="entry name" value="UPF0718 PROTEIN YCGR"/>
    <property type="match status" value="1"/>
</dbReference>
<keyword evidence="3" id="KW-1003">Cell membrane</keyword>
<evidence type="ECO:0000256" key="7">
    <source>
        <dbReference type="SAM" id="MobiDB-lite"/>
    </source>
</evidence>
<evidence type="ECO:0000256" key="2">
    <source>
        <dbReference type="ARBA" id="ARBA00006386"/>
    </source>
</evidence>
<dbReference type="KEGG" id="pbs:Plabr_0798"/>
<evidence type="ECO:0000256" key="1">
    <source>
        <dbReference type="ARBA" id="ARBA00004651"/>
    </source>
</evidence>
<dbReference type="STRING" id="756272.Plabr_0798"/>
<comment type="subcellular location">
    <subcellularLocation>
        <location evidence="1">Cell membrane</location>
        <topology evidence="1">Multi-pass membrane protein</topology>
    </subcellularLocation>
</comment>
<gene>
    <name evidence="9" type="ordered locus">Plabr_0798</name>
</gene>
<feature type="transmembrane region" description="Helical" evidence="8">
    <location>
        <begin position="87"/>
        <end position="106"/>
    </location>
</feature>
<keyword evidence="5 8" id="KW-1133">Transmembrane helix</keyword>
<proteinExistence type="inferred from homology"/>
<evidence type="ECO:0000256" key="6">
    <source>
        <dbReference type="ARBA" id="ARBA00023136"/>
    </source>
</evidence>
<feature type="transmembrane region" description="Helical" evidence="8">
    <location>
        <begin position="256"/>
        <end position="276"/>
    </location>
</feature>
<feature type="transmembrane region" description="Helical" evidence="8">
    <location>
        <begin position="113"/>
        <end position="132"/>
    </location>
</feature>
<evidence type="ECO:0000256" key="3">
    <source>
        <dbReference type="ARBA" id="ARBA00022475"/>
    </source>
</evidence>
<dbReference type="GO" id="GO:0005886">
    <property type="term" value="C:plasma membrane"/>
    <property type="evidence" value="ECO:0007669"/>
    <property type="project" value="UniProtKB-SubCell"/>
</dbReference>
<feature type="transmembrane region" description="Helical" evidence="8">
    <location>
        <begin position="20"/>
        <end position="41"/>
    </location>
</feature>
<feature type="region of interest" description="Disordered" evidence="7">
    <location>
        <begin position="394"/>
        <end position="417"/>
    </location>
</feature>
<dbReference type="HOGENOM" id="CLU_049002_0_0_0"/>